<dbReference type="Pfam" id="PF00916">
    <property type="entry name" value="Sulfate_transp"/>
    <property type="match status" value="1"/>
</dbReference>
<dbReference type="SUPFAM" id="SSF51206">
    <property type="entry name" value="cAMP-binding domain-like"/>
    <property type="match status" value="1"/>
</dbReference>
<feature type="transmembrane region" description="Helical" evidence="6">
    <location>
        <begin position="120"/>
        <end position="140"/>
    </location>
</feature>
<accession>A0AAD2FBC2</accession>
<dbReference type="GO" id="GO:0016020">
    <property type="term" value="C:membrane"/>
    <property type="evidence" value="ECO:0007669"/>
    <property type="project" value="UniProtKB-SubCell"/>
</dbReference>
<feature type="transmembrane region" description="Helical" evidence="6">
    <location>
        <begin position="415"/>
        <end position="434"/>
    </location>
</feature>
<dbReference type="Pfam" id="PF01740">
    <property type="entry name" value="STAS"/>
    <property type="match status" value="1"/>
</dbReference>
<dbReference type="InterPro" id="IPR036513">
    <property type="entry name" value="STAS_dom_sf"/>
</dbReference>
<feature type="transmembrane region" description="Helical" evidence="6">
    <location>
        <begin position="446"/>
        <end position="474"/>
    </location>
</feature>
<dbReference type="PANTHER" id="PTHR43310">
    <property type="entry name" value="SULFATE TRANSPORTER YBAR-RELATED"/>
    <property type="match status" value="1"/>
</dbReference>
<feature type="transmembrane region" description="Helical" evidence="6">
    <location>
        <begin position="231"/>
        <end position="251"/>
    </location>
</feature>
<gene>
    <name evidence="8" type="ORF">CYCCA115_LOCUS843</name>
</gene>
<feature type="region of interest" description="Disordered" evidence="5">
    <location>
        <begin position="1"/>
        <end position="20"/>
    </location>
</feature>
<feature type="transmembrane region" description="Helical" evidence="6">
    <location>
        <begin position="257"/>
        <end position="277"/>
    </location>
</feature>
<feature type="transmembrane region" description="Helical" evidence="6">
    <location>
        <begin position="152"/>
        <end position="175"/>
    </location>
</feature>
<dbReference type="Gene3D" id="3.30.750.24">
    <property type="entry name" value="STAS domain"/>
    <property type="match status" value="1"/>
</dbReference>
<dbReference type="InterPro" id="IPR011547">
    <property type="entry name" value="SLC26A/SulP_dom"/>
</dbReference>
<evidence type="ECO:0000256" key="5">
    <source>
        <dbReference type="SAM" id="MobiDB-lite"/>
    </source>
</evidence>
<evidence type="ECO:0000313" key="9">
    <source>
        <dbReference type="Proteomes" id="UP001295423"/>
    </source>
</evidence>
<feature type="transmembrane region" description="Helical" evidence="6">
    <location>
        <begin position="318"/>
        <end position="341"/>
    </location>
</feature>
<keyword evidence="2 6" id="KW-0812">Transmembrane</keyword>
<evidence type="ECO:0000256" key="4">
    <source>
        <dbReference type="ARBA" id="ARBA00023136"/>
    </source>
</evidence>
<dbReference type="AlphaFoldDB" id="A0AAD2FBC2"/>
<dbReference type="InterPro" id="IPR052706">
    <property type="entry name" value="Membrane-Transporter-like"/>
</dbReference>
<evidence type="ECO:0000259" key="7">
    <source>
        <dbReference type="PROSITE" id="PS50801"/>
    </source>
</evidence>
<dbReference type="Proteomes" id="UP001295423">
    <property type="component" value="Unassembled WGS sequence"/>
</dbReference>
<reference evidence="8" key="1">
    <citation type="submission" date="2023-08" db="EMBL/GenBank/DDBJ databases">
        <authorList>
            <person name="Audoor S."/>
            <person name="Bilcke G."/>
        </authorList>
    </citation>
    <scope>NUCLEOTIDE SEQUENCE</scope>
</reference>
<name>A0AAD2FBC2_9STRA</name>
<dbReference type="Gene3D" id="2.60.120.10">
    <property type="entry name" value="Jelly Rolls"/>
    <property type="match status" value="1"/>
</dbReference>
<dbReference type="PANTHER" id="PTHR43310:SF2">
    <property type="entry name" value="SLC26A_SULP TRANSPORTER DOMAIN-CONTAINING PROTEIN"/>
    <property type="match status" value="1"/>
</dbReference>
<comment type="subcellular location">
    <subcellularLocation>
        <location evidence="1">Membrane</location>
        <topology evidence="1">Multi-pass membrane protein</topology>
    </subcellularLocation>
</comment>
<feature type="transmembrane region" description="Helical" evidence="6">
    <location>
        <begin position="391"/>
        <end position="409"/>
    </location>
</feature>
<keyword evidence="3 6" id="KW-1133">Transmembrane helix</keyword>
<feature type="transmembrane region" description="Helical" evidence="6">
    <location>
        <begin position="353"/>
        <end position="375"/>
    </location>
</feature>
<evidence type="ECO:0000256" key="2">
    <source>
        <dbReference type="ARBA" id="ARBA00022692"/>
    </source>
</evidence>
<evidence type="ECO:0000256" key="1">
    <source>
        <dbReference type="ARBA" id="ARBA00004141"/>
    </source>
</evidence>
<proteinExistence type="predicted"/>
<evidence type="ECO:0000256" key="6">
    <source>
        <dbReference type="SAM" id="Phobius"/>
    </source>
</evidence>
<feature type="transmembrane region" description="Helical" evidence="6">
    <location>
        <begin position="195"/>
        <end position="219"/>
    </location>
</feature>
<feature type="domain" description="STAS" evidence="7">
    <location>
        <begin position="515"/>
        <end position="684"/>
    </location>
</feature>
<evidence type="ECO:0000256" key="3">
    <source>
        <dbReference type="ARBA" id="ARBA00022989"/>
    </source>
</evidence>
<organism evidence="8 9">
    <name type="scientific">Cylindrotheca closterium</name>
    <dbReference type="NCBI Taxonomy" id="2856"/>
    <lineage>
        <taxon>Eukaryota</taxon>
        <taxon>Sar</taxon>
        <taxon>Stramenopiles</taxon>
        <taxon>Ochrophyta</taxon>
        <taxon>Bacillariophyta</taxon>
        <taxon>Bacillariophyceae</taxon>
        <taxon>Bacillariophycidae</taxon>
        <taxon>Bacillariales</taxon>
        <taxon>Bacillariaceae</taxon>
        <taxon>Cylindrotheca</taxon>
    </lineage>
</organism>
<feature type="transmembrane region" description="Helical" evidence="6">
    <location>
        <begin position="57"/>
        <end position="84"/>
    </location>
</feature>
<protein>
    <recommendedName>
        <fullName evidence="7">STAS domain-containing protein</fullName>
    </recommendedName>
</protein>
<dbReference type="PROSITE" id="PS50801">
    <property type="entry name" value="STAS"/>
    <property type="match status" value="1"/>
</dbReference>
<keyword evidence="4 6" id="KW-0472">Membrane</keyword>
<dbReference type="InterPro" id="IPR002645">
    <property type="entry name" value="STAS_dom"/>
</dbReference>
<feature type="compositionally biased region" description="Basic and acidic residues" evidence="5">
    <location>
        <begin position="1"/>
        <end position="14"/>
    </location>
</feature>
<dbReference type="InterPro" id="IPR014710">
    <property type="entry name" value="RmlC-like_jellyroll"/>
</dbReference>
<evidence type="ECO:0000313" key="8">
    <source>
        <dbReference type="EMBL" id="CAJ1919311.1"/>
    </source>
</evidence>
<dbReference type="EMBL" id="CAKOGP040000002">
    <property type="protein sequence ID" value="CAJ1919311.1"/>
    <property type="molecule type" value="Genomic_DNA"/>
</dbReference>
<keyword evidence="9" id="KW-1185">Reference proteome</keyword>
<sequence>MANYDEVNKLRPGDPESLSYGATSSVRFEEEGSPEEKRLLNKINLSRGKTNHKGVQHYAYCVVYALVNVIIGAPALYGYAAVIFNNPIFDGHMNALSKLVIFSSLMHQLGFTLFSNLEYAIGMVQDAGLIFLSHMANTIADRMVDDGHSEEEILSTTLVLLCLGTAALGVVLILMGKFRLADAVAYLPMPVVGGYLAFIGYFCLQAGVALCISTPMMNLLDWGHIFDKGNFVLAVPGLLAGLVLTMTSRLAKSSGALPMVMIVIPALFYLITFLLGFSLDDLRSAGWVGAHAPSVPVSDLFRLVDFGMVRWDLVPEILPTWVGMVFVVSFSSCLDVAAIGIDRGEALDTNKELATVGICNLMSGVTFGFTGSYIFSQTIFTYRTGVHDRTIGVLIMVAFLYIVVSPVNVLEISPLFFLGSTLIFIGYDLMLEWLWEVRHQVFLTEYLIVCFTFCAIQVVGINFGVVVGVLVAIVEHIFSTAHNTVVNRVEKRSNAVWSPSDLKILNDGAYSGGSPRIVTLEVIGPVFFGSALHLLNLITDEIGLDQSDGDFAGSMSPGTPHSSSVILTKNQSFYMKSGKKPHIRPPSYLVLDLAGMTNLDASAARGCFLQLAKMCAKKRIMVCAAGASNKTEWMLRSHDVSLVDVEDEQLVKERLLDPELRKGAKSSLEKILLFLTAQEALEFCETPIVQSSNKSKRSLSSSKLVGSEEQSISFVLAYILGSSNEEAKVLGRLEDKRFHEKIVLKSNEKVFYKNTYPDAFYVVLSGCVARQTTSLIPPDPRSKLVLTGAGRVEQKNMNSAIDLFDDKFIAEQKDALKKGVVAVWRIGGIFGYLDYLMERQRVFQAAATQEGTMIAKVTRSHMDVLKSEDPELHALVQKALLYACTMDLAYRS</sequence>
<comment type="caution">
    <text evidence="8">The sequence shown here is derived from an EMBL/GenBank/DDBJ whole genome shotgun (WGS) entry which is preliminary data.</text>
</comment>
<dbReference type="InterPro" id="IPR018490">
    <property type="entry name" value="cNMP-bd_dom_sf"/>
</dbReference>